<sequence>MEKYEHKPEYFDEMDTVKSPAGKVIGLALLIHGIALLYVFLWQALLTI</sequence>
<evidence type="ECO:0000313" key="3">
    <source>
        <dbReference type="Proteomes" id="UP000184206"/>
    </source>
</evidence>
<evidence type="ECO:0000313" key="2">
    <source>
        <dbReference type="EMBL" id="SHL85360.1"/>
    </source>
</evidence>
<protein>
    <submittedName>
        <fullName evidence="2">Uncharacterized protein</fullName>
    </submittedName>
</protein>
<dbReference type="RefSeq" id="WP_178138227.1">
    <property type="nucleotide sequence ID" value="NZ_FRCF01000003.1"/>
</dbReference>
<reference evidence="2 3" key="1">
    <citation type="submission" date="2016-11" db="EMBL/GenBank/DDBJ databases">
        <authorList>
            <person name="Jaros S."/>
            <person name="Januszkiewicz K."/>
            <person name="Wedrychowicz H."/>
        </authorList>
    </citation>
    <scope>NUCLEOTIDE SEQUENCE [LARGE SCALE GENOMIC DNA]</scope>
    <source>
        <strain evidence="2 3">DSM 16010</strain>
    </source>
</reference>
<name>A0A1M7E0Z2_9BACL</name>
<accession>A0A1M7E0Z2</accession>
<evidence type="ECO:0000256" key="1">
    <source>
        <dbReference type="SAM" id="Phobius"/>
    </source>
</evidence>
<proteinExistence type="predicted"/>
<keyword evidence="3" id="KW-1185">Reference proteome</keyword>
<keyword evidence="1" id="KW-0472">Membrane</keyword>
<gene>
    <name evidence="2" type="ORF">SAMN02745189_01060</name>
</gene>
<organism evidence="2 3">
    <name type="scientific">Lacicoccus alkaliphilus DSM 16010</name>
    <dbReference type="NCBI Taxonomy" id="1123231"/>
    <lineage>
        <taxon>Bacteria</taxon>
        <taxon>Bacillati</taxon>
        <taxon>Bacillota</taxon>
        <taxon>Bacilli</taxon>
        <taxon>Bacillales</taxon>
        <taxon>Salinicoccaceae</taxon>
        <taxon>Lacicoccus</taxon>
    </lineage>
</organism>
<keyword evidence="1" id="KW-1133">Transmembrane helix</keyword>
<dbReference type="EMBL" id="FRCF01000003">
    <property type="protein sequence ID" value="SHL85360.1"/>
    <property type="molecule type" value="Genomic_DNA"/>
</dbReference>
<dbReference type="Proteomes" id="UP000184206">
    <property type="component" value="Unassembled WGS sequence"/>
</dbReference>
<feature type="transmembrane region" description="Helical" evidence="1">
    <location>
        <begin position="24"/>
        <end position="45"/>
    </location>
</feature>
<dbReference type="STRING" id="1123231.SAMN02745189_01060"/>
<dbReference type="AlphaFoldDB" id="A0A1M7E0Z2"/>
<keyword evidence="1" id="KW-0812">Transmembrane</keyword>